<dbReference type="AlphaFoldDB" id="A0A6A6YKL2"/>
<evidence type="ECO:0000259" key="1">
    <source>
        <dbReference type="Pfam" id="PF01266"/>
    </source>
</evidence>
<dbReference type="Gene3D" id="3.50.50.60">
    <property type="entry name" value="FAD/NAD(P)-binding domain"/>
    <property type="match status" value="3"/>
</dbReference>
<evidence type="ECO:0000313" key="2">
    <source>
        <dbReference type="EMBL" id="KAF2809093.1"/>
    </source>
</evidence>
<dbReference type="RefSeq" id="XP_033576057.1">
    <property type="nucleotide sequence ID" value="XM_033726510.1"/>
</dbReference>
<dbReference type="SUPFAM" id="SSF51905">
    <property type="entry name" value="FAD/NAD(P)-binding domain"/>
    <property type="match status" value="1"/>
</dbReference>
<gene>
    <name evidence="2 4" type="ORF">BDZ99DRAFT_533594</name>
</gene>
<accession>A0A6A6YKL2</accession>
<dbReference type="InterPro" id="IPR006076">
    <property type="entry name" value="FAD-dep_OxRdtase"/>
</dbReference>
<dbReference type="GO" id="GO:0042147">
    <property type="term" value="P:retrograde transport, endosome to Golgi"/>
    <property type="evidence" value="ECO:0007669"/>
    <property type="project" value="TreeGrafter"/>
</dbReference>
<dbReference type="GeneID" id="54467403"/>
<reference evidence="2 4" key="1">
    <citation type="journal article" date="2020" name="Stud. Mycol.">
        <title>101 Dothideomycetes genomes: a test case for predicting lifestyles and emergence of pathogens.</title>
        <authorList>
            <person name="Haridas S."/>
            <person name="Albert R."/>
            <person name="Binder M."/>
            <person name="Bloem J."/>
            <person name="Labutti K."/>
            <person name="Salamov A."/>
            <person name="Andreopoulos B."/>
            <person name="Baker S."/>
            <person name="Barry K."/>
            <person name="Bills G."/>
            <person name="Bluhm B."/>
            <person name="Cannon C."/>
            <person name="Castanera R."/>
            <person name="Culley D."/>
            <person name="Daum C."/>
            <person name="Ezra D."/>
            <person name="Gonzalez J."/>
            <person name="Henrissat B."/>
            <person name="Kuo A."/>
            <person name="Liang C."/>
            <person name="Lipzen A."/>
            <person name="Lutzoni F."/>
            <person name="Magnuson J."/>
            <person name="Mondo S."/>
            <person name="Nolan M."/>
            <person name="Ohm R."/>
            <person name="Pangilinan J."/>
            <person name="Park H.-J."/>
            <person name="Ramirez L."/>
            <person name="Alfaro M."/>
            <person name="Sun H."/>
            <person name="Tritt A."/>
            <person name="Yoshinaga Y."/>
            <person name="Zwiers L.-H."/>
            <person name="Turgeon B."/>
            <person name="Goodwin S."/>
            <person name="Spatafora J."/>
            <person name="Crous P."/>
            <person name="Grigoriev I."/>
        </authorList>
    </citation>
    <scope>NUCLEOTIDE SEQUENCE</scope>
    <source>
        <strain evidence="2 4">CBS 304.34</strain>
    </source>
</reference>
<proteinExistence type="predicted"/>
<organism evidence="2">
    <name type="scientific">Mytilinidion resinicola</name>
    <dbReference type="NCBI Taxonomy" id="574789"/>
    <lineage>
        <taxon>Eukaryota</taxon>
        <taxon>Fungi</taxon>
        <taxon>Dikarya</taxon>
        <taxon>Ascomycota</taxon>
        <taxon>Pezizomycotina</taxon>
        <taxon>Dothideomycetes</taxon>
        <taxon>Pleosporomycetidae</taxon>
        <taxon>Mytilinidiales</taxon>
        <taxon>Mytilinidiaceae</taxon>
        <taxon>Mytilinidion</taxon>
    </lineage>
</organism>
<protein>
    <submittedName>
        <fullName evidence="2 4">FAD dependent oxidoreductase</fullName>
    </submittedName>
</protein>
<reference evidence="4" key="3">
    <citation type="submission" date="2025-04" db="UniProtKB">
        <authorList>
            <consortium name="RefSeq"/>
        </authorList>
    </citation>
    <scope>IDENTIFICATION</scope>
    <source>
        <strain evidence="4">CBS 304.34</strain>
    </source>
</reference>
<sequence>MSDDLKPTVILGGGIIGLSTAYYLALAEQDRKSQSAHAPTQGSIIVVDPSTAICSGASGQNEGVIGTTGFKNEVEALAKLSYDLFAAIASENDGHERFGYSSLKIHAVFSHGYDPSNPKLPLPVVKQVELSDLPKWLKPRSTWQAGLISNGSDAAIVNPRKFCDFLKEECENLGVQLMLNSTATKVHTEPDSLAFSSVDIQTKDDSSTINVPCQNLVISAGSWSDRIFKSLFPSAEFHIPMTERQPAQSWLRRRETDKEKMGTDGKQVWLNPALEGQQDLHLSTSGYGVLFAAGSFADSDPPPPLPADVLPSPEEVEELKRLVSKYTHFGEHSQGLISSGRAYMSRTTNDLPLIMKIPWKELFPSVALSSAPSRGGLFFNFGHYLDGFTLGPGSGKVLTAMIRGKKTSIDTGPFTLFE</sequence>
<feature type="domain" description="FAD dependent oxidoreductase" evidence="1">
    <location>
        <begin position="9"/>
        <end position="400"/>
    </location>
</feature>
<evidence type="ECO:0000313" key="3">
    <source>
        <dbReference type="Proteomes" id="UP000504636"/>
    </source>
</evidence>
<dbReference type="PANTHER" id="PTHR13847">
    <property type="entry name" value="SARCOSINE DEHYDROGENASE-RELATED"/>
    <property type="match status" value="1"/>
</dbReference>
<dbReference type="Proteomes" id="UP000504636">
    <property type="component" value="Unplaced"/>
</dbReference>
<name>A0A6A6YKL2_9PEZI</name>
<dbReference type="EMBL" id="MU003702">
    <property type="protein sequence ID" value="KAF2809093.1"/>
    <property type="molecule type" value="Genomic_DNA"/>
</dbReference>
<dbReference type="InterPro" id="IPR036188">
    <property type="entry name" value="FAD/NAD-bd_sf"/>
</dbReference>
<dbReference type="OrthoDB" id="5425653at2759"/>
<dbReference type="GO" id="GO:0005770">
    <property type="term" value="C:late endosome"/>
    <property type="evidence" value="ECO:0007669"/>
    <property type="project" value="TreeGrafter"/>
</dbReference>
<reference evidence="4" key="2">
    <citation type="submission" date="2020-04" db="EMBL/GenBank/DDBJ databases">
        <authorList>
            <consortium name="NCBI Genome Project"/>
        </authorList>
    </citation>
    <scope>NUCLEOTIDE SEQUENCE</scope>
    <source>
        <strain evidence="4">CBS 304.34</strain>
    </source>
</reference>
<dbReference type="Gene3D" id="3.30.9.10">
    <property type="entry name" value="D-Amino Acid Oxidase, subunit A, domain 2"/>
    <property type="match status" value="1"/>
</dbReference>
<evidence type="ECO:0000313" key="4">
    <source>
        <dbReference type="RefSeq" id="XP_033576057.1"/>
    </source>
</evidence>
<dbReference type="Pfam" id="PF01266">
    <property type="entry name" value="DAO"/>
    <property type="match status" value="1"/>
</dbReference>
<dbReference type="GO" id="GO:0005829">
    <property type="term" value="C:cytosol"/>
    <property type="evidence" value="ECO:0007669"/>
    <property type="project" value="GOC"/>
</dbReference>
<keyword evidence="3" id="KW-1185">Reference proteome</keyword>
<dbReference type="PANTHER" id="PTHR13847:SF185">
    <property type="entry name" value="FAD DEPENDENT OXIDOREDUCTASE SUPERFAMILY (AFU_ORTHOLOGUE AFUA_3G02360)"/>
    <property type="match status" value="1"/>
</dbReference>